<evidence type="ECO:0000313" key="1">
    <source>
        <dbReference type="EMBL" id="MDQ5767380.1"/>
    </source>
</evidence>
<dbReference type="RefSeq" id="WP_308133572.1">
    <property type="nucleotide sequence ID" value="NZ_CP133197.1"/>
</dbReference>
<gene>
    <name evidence="1" type="ORF">RCC75_02510</name>
    <name evidence="2" type="ORF">RCG00_10335</name>
</gene>
<name>A0AA51MQE4_9GAMM</name>
<dbReference type="EMBL" id="JAVFKN010000002">
    <property type="protein sequence ID" value="MDQ5767380.1"/>
    <property type="molecule type" value="Genomic_DNA"/>
</dbReference>
<dbReference type="AlphaFoldDB" id="A0AA51MQE4"/>
<evidence type="ECO:0000313" key="2">
    <source>
        <dbReference type="EMBL" id="WML88759.1"/>
    </source>
</evidence>
<evidence type="ECO:0000313" key="3">
    <source>
        <dbReference type="Proteomes" id="UP001223336"/>
    </source>
</evidence>
<protein>
    <submittedName>
        <fullName evidence="2">Uncharacterized protein</fullName>
    </submittedName>
</protein>
<accession>A0AA51MQE4</accession>
<dbReference type="Proteomes" id="UP001229862">
    <property type="component" value="Chromosome"/>
</dbReference>
<dbReference type="EMBL" id="CP133217">
    <property type="protein sequence ID" value="WML88759.1"/>
    <property type="molecule type" value="Genomic_DNA"/>
</dbReference>
<keyword evidence="3" id="KW-1185">Reference proteome</keyword>
<reference evidence="2 3" key="1">
    <citation type="submission" date="2023-08" db="EMBL/GenBank/DDBJ databases">
        <title>New molecular markers tilS and rpoB for phylogenetic and monitoring studies of the genus Thiothrix biodiversity.</title>
        <authorList>
            <person name="Ravin N.V."/>
            <person name="Smolyakov D."/>
            <person name="Markov N.D."/>
            <person name="Beletsky A.V."/>
            <person name="Mardanov A.V."/>
            <person name="Rudenko T.S."/>
            <person name="Grabovich M.Y."/>
        </authorList>
    </citation>
    <scope>NUCLEOTIDE SEQUENCE</scope>
    <source>
        <strain evidence="2">DNT52</strain>
        <strain evidence="1 3">H33</strain>
    </source>
</reference>
<proteinExistence type="predicted"/>
<dbReference type="Proteomes" id="UP001223336">
    <property type="component" value="Unassembled WGS sequence"/>
</dbReference>
<sequence length="174" mass="19898">MAIMNCIIIDTNVILVASGQHQDISLECHKNCILQLQLIEKHGHVVIDDGYRILQEYSNKTTPNRPKNLGDAFVKWLQRNKGNASRCTQISITEHHERGFESFPDDPELHSFDPPDRKFVAVSAAHPEKPPILQAADCKWLDWKLALNRQGINVEFICKDDIERFHKKKFGSNG</sequence>
<organism evidence="2">
    <name type="scientific">Thiothrix subterranea</name>
    <dbReference type="NCBI Taxonomy" id="2735563"/>
    <lineage>
        <taxon>Bacteria</taxon>
        <taxon>Pseudomonadati</taxon>
        <taxon>Pseudomonadota</taxon>
        <taxon>Gammaproteobacteria</taxon>
        <taxon>Thiotrichales</taxon>
        <taxon>Thiotrichaceae</taxon>
        <taxon>Thiothrix</taxon>
    </lineage>
</organism>